<comment type="caution">
    <text evidence="1">The sequence shown here is derived from an EMBL/GenBank/DDBJ whole genome shotgun (WGS) entry which is preliminary data.</text>
</comment>
<dbReference type="AlphaFoldDB" id="A0A6V8JXG4"/>
<name>A0A6V8JXG4_9ACTN</name>
<reference evidence="1 2" key="2">
    <citation type="submission" date="2020-03" db="EMBL/GenBank/DDBJ databases">
        <authorList>
            <person name="Ichikawa N."/>
            <person name="Kimura A."/>
            <person name="Kitahashi Y."/>
            <person name="Uohara A."/>
        </authorList>
    </citation>
    <scope>NUCLEOTIDE SEQUENCE [LARGE SCALE GENOMIC DNA]</scope>
    <source>
        <strain evidence="1 2">NBRC 108639</strain>
    </source>
</reference>
<gene>
    <name evidence="1" type="ORF">Phou_015920</name>
</gene>
<evidence type="ECO:0000313" key="2">
    <source>
        <dbReference type="Proteomes" id="UP000482800"/>
    </source>
</evidence>
<accession>A0A6V8JXG4</accession>
<evidence type="ECO:0000313" key="1">
    <source>
        <dbReference type="EMBL" id="GFJ77412.1"/>
    </source>
</evidence>
<reference evidence="1 2" key="1">
    <citation type="submission" date="2020-03" db="EMBL/GenBank/DDBJ databases">
        <title>Whole genome shotgun sequence of Phytohabitans houttuyneae NBRC 108639.</title>
        <authorList>
            <person name="Komaki H."/>
            <person name="Tamura T."/>
        </authorList>
    </citation>
    <scope>NUCLEOTIDE SEQUENCE [LARGE SCALE GENOMIC DNA]</scope>
    <source>
        <strain evidence="1 2">NBRC 108639</strain>
    </source>
</reference>
<proteinExistence type="predicted"/>
<organism evidence="1 2">
    <name type="scientific">Phytohabitans houttuyneae</name>
    <dbReference type="NCBI Taxonomy" id="1076126"/>
    <lineage>
        <taxon>Bacteria</taxon>
        <taxon>Bacillati</taxon>
        <taxon>Actinomycetota</taxon>
        <taxon>Actinomycetes</taxon>
        <taxon>Micromonosporales</taxon>
        <taxon>Micromonosporaceae</taxon>
    </lineage>
</organism>
<dbReference type="EMBL" id="BLPF01000001">
    <property type="protein sequence ID" value="GFJ77412.1"/>
    <property type="molecule type" value="Genomic_DNA"/>
</dbReference>
<protein>
    <submittedName>
        <fullName evidence="1">Uncharacterized protein</fullName>
    </submittedName>
</protein>
<keyword evidence="2" id="KW-1185">Reference proteome</keyword>
<sequence length="78" mass="8047">MSAGWGLAATTAALAIAVVRDLVALYRSRNRHASVERLAGKVPPGTYILEKDGDAEIRIVVGNPTTASTDTGQGEPAA</sequence>
<dbReference type="Proteomes" id="UP000482800">
    <property type="component" value="Unassembled WGS sequence"/>
</dbReference>